<comment type="caution">
    <text evidence="2">The sequence shown here is derived from an EMBL/GenBank/DDBJ whole genome shotgun (WGS) entry which is preliminary data.</text>
</comment>
<gene>
    <name evidence="2" type="ORF">B0J15DRAFT_486666</name>
</gene>
<dbReference type="AlphaFoldDB" id="A0A9P9KTT2"/>
<feature type="transmembrane region" description="Helical" evidence="1">
    <location>
        <begin position="39"/>
        <end position="60"/>
    </location>
</feature>
<evidence type="ECO:0000313" key="3">
    <source>
        <dbReference type="Proteomes" id="UP000736672"/>
    </source>
</evidence>
<evidence type="ECO:0000256" key="1">
    <source>
        <dbReference type="SAM" id="Phobius"/>
    </source>
</evidence>
<sequence>MVSPVQITVTAFGVSAFVSGVSTLINPSYTLEFLNLPLAALPSVRGNALAAIGMGIYYSLAAYQNNTAFFAASVPMRLLSASIFWVQGWQAASIWEGTGSIATGLALLWQLRLEKEKKE</sequence>
<keyword evidence="1" id="KW-0472">Membrane</keyword>
<organism evidence="2 3">
    <name type="scientific">Fusarium solani</name>
    <name type="common">Filamentous fungus</name>
    <dbReference type="NCBI Taxonomy" id="169388"/>
    <lineage>
        <taxon>Eukaryota</taxon>
        <taxon>Fungi</taxon>
        <taxon>Dikarya</taxon>
        <taxon>Ascomycota</taxon>
        <taxon>Pezizomycotina</taxon>
        <taxon>Sordariomycetes</taxon>
        <taxon>Hypocreomycetidae</taxon>
        <taxon>Hypocreales</taxon>
        <taxon>Nectriaceae</taxon>
        <taxon>Fusarium</taxon>
        <taxon>Fusarium solani species complex</taxon>
    </lineage>
</organism>
<keyword evidence="1" id="KW-0812">Transmembrane</keyword>
<keyword evidence="1" id="KW-1133">Transmembrane helix</keyword>
<protein>
    <submittedName>
        <fullName evidence="2">Uncharacterized protein</fullName>
    </submittedName>
</protein>
<name>A0A9P9KTT2_FUSSL</name>
<evidence type="ECO:0000313" key="2">
    <source>
        <dbReference type="EMBL" id="KAH7268396.1"/>
    </source>
</evidence>
<dbReference type="OrthoDB" id="10042947at2759"/>
<reference evidence="2" key="1">
    <citation type="journal article" date="2021" name="Nat. Commun.">
        <title>Genetic determinants of endophytism in the Arabidopsis root mycobiome.</title>
        <authorList>
            <person name="Mesny F."/>
            <person name="Miyauchi S."/>
            <person name="Thiergart T."/>
            <person name="Pickel B."/>
            <person name="Atanasova L."/>
            <person name="Karlsson M."/>
            <person name="Huettel B."/>
            <person name="Barry K.W."/>
            <person name="Haridas S."/>
            <person name="Chen C."/>
            <person name="Bauer D."/>
            <person name="Andreopoulos W."/>
            <person name="Pangilinan J."/>
            <person name="LaButti K."/>
            <person name="Riley R."/>
            <person name="Lipzen A."/>
            <person name="Clum A."/>
            <person name="Drula E."/>
            <person name="Henrissat B."/>
            <person name="Kohler A."/>
            <person name="Grigoriev I.V."/>
            <person name="Martin F.M."/>
            <person name="Hacquard S."/>
        </authorList>
    </citation>
    <scope>NUCLEOTIDE SEQUENCE</scope>
    <source>
        <strain evidence="2">FSSC 5 MPI-SDFR-AT-0091</strain>
    </source>
</reference>
<keyword evidence="3" id="KW-1185">Reference proteome</keyword>
<accession>A0A9P9KTT2</accession>
<dbReference type="Proteomes" id="UP000736672">
    <property type="component" value="Unassembled WGS sequence"/>
</dbReference>
<proteinExistence type="predicted"/>
<dbReference type="EMBL" id="JAGTJS010000005">
    <property type="protein sequence ID" value="KAH7268396.1"/>
    <property type="molecule type" value="Genomic_DNA"/>
</dbReference>